<organism evidence="6">
    <name type="scientific">Meleagrid herpesvirus 1</name>
    <name type="common">MeHV-1</name>
    <name type="synonym">Turkey herpesvirus</name>
    <dbReference type="NCBI Taxonomy" id="37108"/>
    <lineage>
        <taxon>Viruses</taxon>
        <taxon>Duplodnaviria</taxon>
        <taxon>Heunggongvirae</taxon>
        <taxon>Peploviricota</taxon>
        <taxon>Herviviricetes</taxon>
        <taxon>Herpesvirales</taxon>
        <taxon>Orthoherpesviridae</taxon>
        <taxon>Alphaherpesvirinae</taxon>
        <taxon>Mardivirus</taxon>
        <taxon>Mardivirus meleagridalpha1</taxon>
    </lineage>
</organism>
<evidence type="ECO:0000256" key="1">
    <source>
        <dbReference type="ARBA" id="ARBA00022562"/>
    </source>
</evidence>
<protein>
    <submittedName>
        <fullName evidence="6">UL16</fullName>
    </submittedName>
</protein>
<keyword evidence="5" id="KW-1035">Host cytoplasm</keyword>
<dbReference type="InterPro" id="IPR004286">
    <property type="entry name" value="Herpes_UL16/UL94"/>
</dbReference>
<dbReference type="GO" id="GO:0044423">
    <property type="term" value="C:virion component"/>
    <property type="evidence" value="ECO:0007669"/>
    <property type="project" value="UniProtKB-KW"/>
</dbReference>
<dbReference type="Pfam" id="PF03044">
    <property type="entry name" value="Herpes_UL16"/>
    <property type="match status" value="1"/>
</dbReference>
<keyword evidence="1" id="KW-1048">Host nucleus</keyword>
<gene>
    <name evidence="6" type="primary">UL16</name>
</gene>
<organismHost>
    <name type="scientific">Gallus gallus</name>
    <name type="common">Chicken</name>
    <dbReference type="NCBI Taxonomy" id="9031"/>
</organismHost>
<evidence type="ECO:0000256" key="3">
    <source>
        <dbReference type="ARBA" id="ARBA00022844"/>
    </source>
</evidence>
<keyword evidence="4" id="KW-0426">Late protein</keyword>
<name>Q9E1H5_MEHV1</name>
<evidence type="ECO:0000256" key="5">
    <source>
        <dbReference type="ARBA" id="ARBA00023200"/>
    </source>
</evidence>
<sequence length="351" mass="39083">MDKARRPSDTCDQGFETFCGDMAVNFVNTLNDRACVWRTLRADSRLAVMSTVLALDRSFCMHAPPNAQEHKTKWVEIFMYLTRPKSLCLCRKAFYILFVINGVRLYSITSTLHIVPLRHKEGSADIIHFSGVSPADLPLVLPDVANEPLPPPPAMGPDIDALAERDRPPEDPDVCITVSIGAWWSISQRKFYYLRMEESLLAICPAGWQQRSLGATLAKFLDHENGCRQCNSHDSSHMDVYGGSWGCGTVGHACLCKGPCMWMKARQTELPVEGDTSLYCVLFMGMVKSVKLMIAENSKITDRLEDIIVAGGACCNTPVNSCGWHLVSLPTNWSMLMIQGCIKLPRLCYIS</sequence>
<keyword evidence="2" id="KW-0920">Virion tegument</keyword>
<evidence type="ECO:0000256" key="2">
    <source>
        <dbReference type="ARBA" id="ARBA00022580"/>
    </source>
</evidence>
<proteinExistence type="predicted"/>
<organismHost>
    <name type="scientific">Meleagris gallopavo</name>
    <name type="common">Wild turkey</name>
    <dbReference type="NCBI Taxonomy" id="9103"/>
</organismHost>
<reference evidence="6" key="1">
    <citation type="journal article" date="2001" name="J. Gen. Virol.">
        <title>The genome of herpesvirus of turkeys: comparative analysis with Marek's disease viruses.</title>
        <authorList>
            <person name="Kingham B.F."/>
            <person name="Zelnik V."/>
            <person name="Kopacek J."/>
            <person name="Majerciak V."/>
            <person name="Ney E."/>
            <person name="Schmidt C.J."/>
        </authorList>
    </citation>
    <scope>NUCLEOTIDE SEQUENCE</scope>
    <source>
        <strain evidence="6">FC126</strain>
    </source>
</reference>
<accession>Q9E1H5</accession>
<evidence type="ECO:0000256" key="4">
    <source>
        <dbReference type="ARBA" id="ARBA00022921"/>
    </source>
</evidence>
<reference evidence="6" key="2">
    <citation type="submission" date="2004-11" db="EMBL/GenBank/DDBJ databases">
        <authorList>
            <person name="Aouacheria A.J."/>
            <person name="Banyai M."/>
            <person name="Rigal D."/>
            <person name="Schmidt C.J."/>
            <person name="Gillet G."/>
        </authorList>
    </citation>
    <scope>NUCLEOTIDE SEQUENCE</scope>
    <source>
        <strain evidence="6">FC126</strain>
    </source>
</reference>
<keyword evidence="3" id="KW-0946">Virion</keyword>
<evidence type="ECO:0000313" key="6">
    <source>
        <dbReference type="EMBL" id="AAG30055.1"/>
    </source>
</evidence>
<dbReference type="EMBL" id="AF282130">
    <property type="protein sequence ID" value="AAG30055.1"/>
    <property type="molecule type" value="Genomic_DNA"/>
</dbReference>